<dbReference type="HOGENOM" id="CLU_600908_0_0_9"/>
<protein>
    <submittedName>
        <fullName evidence="3">Putative membrane protein</fullName>
    </submittedName>
</protein>
<dbReference type="AlphaFoldDB" id="W6S6J0"/>
<feature type="region of interest" description="Disordered" evidence="1">
    <location>
        <begin position="374"/>
        <end position="414"/>
    </location>
</feature>
<evidence type="ECO:0000256" key="2">
    <source>
        <dbReference type="SAM" id="Phobius"/>
    </source>
</evidence>
<evidence type="ECO:0000313" key="3">
    <source>
        <dbReference type="EMBL" id="CDM69982.1"/>
    </source>
</evidence>
<proteinExistence type="predicted"/>
<dbReference type="STRING" id="1216932.CM240_2865"/>
<sequence>MGKMKKILGWILLYIIVVSVFPIGDIVSAKTIETVAPQYFNYNVGSISSVSMYKDRAVYIESRYEGDKTENNGLLDLNKMQGYLCLLNDGTSKDIMNLGRNVGVGLSSKIGKKAYITHIQNSKEEDFSYDLVTNKSSKIDKNQLSNDELIKIFSEKYKNQYNRLVAENVVNYISYDKKGNRLDYCYAYIIDVNNEVITPMGEYIFISENYDDFKVYPVKGYPSLISYNNNVITFRCTDSKNGSKDYISKIEKDSITDFDLQGEVEKWYRSEIVDNDLYFLYKDGLQKYILEDGKYMKKDTIKNVSDFTTDINNKIWVLNKDNDSMFVSKLDGTEMINKFEVLIDMNTINVYDDNNVIVSGDEKFTAINVGNETYDKEDEEEVNPDKNEVSNPTENDNNKIIDDNGNNDDKVTNINDKKSNLDTLTKTGSAFSRSILLLVGTLLSSAGIVLAIKRK</sequence>
<feature type="compositionally biased region" description="Basic and acidic residues" evidence="1">
    <location>
        <begin position="396"/>
        <end position="414"/>
    </location>
</feature>
<dbReference type="PATRIC" id="fig|1216932.3.peg.2826"/>
<accession>W6S6J0</accession>
<keyword evidence="2" id="KW-0812">Transmembrane</keyword>
<dbReference type="OrthoDB" id="1906881at2"/>
<evidence type="ECO:0000256" key="1">
    <source>
        <dbReference type="SAM" id="MobiDB-lite"/>
    </source>
</evidence>
<gene>
    <name evidence="3" type="ORF">CM240_2865</name>
</gene>
<reference evidence="3 4" key="1">
    <citation type="submission" date="2013-11" db="EMBL/GenBank/DDBJ databases">
        <title>Complete genome sequence of Clostridum sp. M2/40.</title>
        <authorList>
            <person name="Wibberg D."/>
            <person name="Puehler A."/>
            <person name="Schlueter A."/>
        </authorList>
    </citation>
    <scope>NUCLEOTIDE SEQUENCE [LARGE SCALE GENOMIC DNA]</scope>
    <source>
        <strain evidence="4">M2/40</strain>
    </source>
</reference>
<organism evidence="3 4">
    <name type="scientific">Clostridium bornimense</name>
    <dbReference type="NCBI Taxonomy" id="1216932"/>
    <lineage>
        <taxon>Bacteria</taxon>
        <taxon>Bacillati</taxon>
        <taxon>Bacillota</taxon>
        <taxon>Clostridia</taxon>
        <taxon>Eubacteriales</taxon>
        <taxon>Clostridiaceae</taxon>
        <taxon>Clostridium</taxon>
    </lineage>
</organism>
<feature type="transmembrane region" description="Helical" evidence="2">
    <location>
        <begin position="430"/>
        <end position="452"/>
    </location>
</feature>
<dbReference type="Proteomes" id="UP000019426">
    <property type="component" value="Chromosome M2/40_rep2"/>
</dbReference>
<keyword evidence="2" id="KW-1133">Transmembrane helix</keyword>
<keyword evidence="4" id="KW-1185">Reference proteome</keyword>
<name>W6S6J0_9CLOT</name>
<dbReference type="EMBL" id="HG917869">
    <property type="protein sequence ID" value="CDM69982.1"/>
    <property type="molecule type" value="Genomic_DNA"/>
</dbReference>
<dbReference type="KEGG" id="clt:CM240_2865"/>
<dbReference type="RefSeq" id="WP_044040157.1">
    <property type="nucleotide sequence ID" value="NZ_HG917869.1"/>
</dbReference>
<keyword evidence="2" id="KW-0472">Membrane</keyword>
<evidence type="ECO:0000313" key="4">
    <source>
        <dbReference type="Proteomes" id="UP000019426"/>
    </source>
</evidence>